<dbReference type="AlphaFoldDB" id="A0A8J3P9F8"/>
<organism evidence="1 2">
    <name type="scientific">Catellatospora coxensis</name>
    <dbReference type="NCBI Taxonomy" id="310354"/>
    <lineage>
        <taxon>Bacteria</taxon>
        <taxon>Bacillati</taxon>
        <taxon>Actinomycetota</taxon>
        <taxon>Actinomycetes</taxon>
        <taxon>Micromonosporales</taxon>
        <taxon>Micromonosporaceae</taxon>
        <taxon>Catellatospora</taxon>
    </lineage>
</organism>
<comment type="caution">
    <text evidence="1">The sequence shown here is derived from an EMBL/GenBank/DDBJ whole genome shotgun (WGS) entry which is preliminary data.</text>
</comment>
<protein>
    <submittedName>
        <fullName evidence="1">Uncharacterized protein</fullName>
    </submittedName>
</protein>
<dbReference type="EMBL" id="BONI01000026">
    <property type="protein sequence ID" value="GIG06716.1"/>
    <property type="molecule type" value="Genomic_DNA"/>
</dbReference>
<accession>A0A8J3P9F8</accession>
<dbReference type="Proteomes" id="UP000630887">
    <property type="component" value="Unassembled WGS sequence"/>
</dbReference>
<sequence>MPCSADADSSSCALGEDEIERGLDVFHRFRWAVQADYFAGRIATRDMTGIEDPRENEMGMLAAREFLVD</sequence>
<proteinExistence type="predicted"/>
<evidence type="ECO:0000313" key="2">
    <source>
        <dbReference type="Proteomes" id="UP000630887"/>
    </source>
</evidence>
<keyword evidence="2" id="KW-1185">Reference proteome</keyword>
<gene>
    <name evidence="1" type="ORF">Cco03nite_34160</name>
</gene>
<reference evidence="1 2" key="1">
    <citation type="submission" date="2021-01" db="EMBL/GenBank/DDBJ databases">
        <title>Whole genome shotgun sequence of Catellatospora coxensis NBRC 107359.</title>
        <authorList>
            <person name="Komaki H."/>
            <person name="Tamura T."/>
        </authorList>
    </citation>
    <scope>NUCLEOTIDE SEQUENCE [LARGE SCALE GENOMIC DNA]</scope>
    <source>
        <strain evidence="1 2">NBRC 107359</strain>
    </source>
</reference>
<name>A0A8J3P9F8_9ACTN</name>
<evidence type="ECO:0000313" key="1">
    <source>
        <dbReference type="EMBL" id="GIG06716.1"/>
    </source>
</evidence>